<evidence type="ECO:0000256" key="2">
    <source>
        <dbReference type="ARBA" id="ARBA00007353"/>
    </source>
</evidence>
<comment type="caution">
    <text evidence="11">The sequence shown here is derived from an EMBL/GenBank/DDBJ whole genome shotgun (WGS) entry which is preliminary data.</text>
</comment>
<dbReference type="EMBL" id="JAHLFJ010000005">
    <property type="protein sequence ID" value="MBU3855029.1"/>
    <property type="molecule type" value="Genomic_DNA"/>
</dbReference>
<dbReference type="PANTHER" id="PTHR30616:SF2">
    <property type="entry name" value="PURINE NUCLEOSIDE PHOSPHORYLASE LACC1"/>
    <property type="match status" value="1"/>
</dbReference>
<dbReference type="InterPro" id="IPR003730">
    <property type="entry name" value="Cu_polyphenol_OxRdtase"/>
</dbReference>
<proteinExistence type="inferred from homology"/>
<dbReference type="SUPFAM" id="SSF64438">
    <property type="entry name" value="CNF1/YfiH-like putative cysteine hydrolases"/>
    <property type="match status" value="1"/>
</dbReference>
<evidence type="ECO:0000313" key="12">
    <source>
        <dbReference type="Proteomes" id="UP000784286"/>
    </source>
</evidence>
<dbReference type="InterPro" id="IPR011324">
    <property type="entry name" value="Cytotoxic_necrot_fac-like_cat"/>
</dbReference>
<dbReference type="Proteomes" id="UP000784286">
    <property type="component" value="Unassembled WGS sequence"/>
</dbReference>
<evidence type="ECO:0000256" key="5">
    <source>
        <dbReference type="ARBA" id="ARBA00022801"/>
    </source>
</evidence>
<comment type="catalytic activity">
    <reaction evidence="7">
        <text>adenosine + H2O + H(+) = inosine + NH4(+)</text>
        <dbReference type="Rhea" id="RHEA:24408"/>
        <dbReference type="ChEBI" id="CHEBI:15377"/>
        <dbReference type="ChEBI" id="CHEBI:15378"/>
        <dbReference type="ChEBI" id="CHEBI:16335"/>
        <dbReference type="ChEBI" id="CHEBI:17596"/>
        <dbReference type="ChEBI" id="CHEBI:28938"/>
        <dbReference type="EC" id="3.5.4.4"/>
    </reaction>
    <physiologicalReaction direction="left-to-right" evidence="7">
        <dbReference type="Rhea" id="RHEA:24409"/>
    </physiologicalReaction>
</comment>
<organism evidence="11 12">
    <name type="scientific">Candidatus Phocaeicola excrementipullorum</name>
    <dbReference type="NCBI Taxonomy" id="2838731"/>
    <lineage>
        <taxon>Bacteria</taxon>
        <taxon>Pseudomonadati</taxon>
        <taxon>Bacteroidota</taxon>
        <taxon>Bacteroidia</taxon>
        <taxon>Bacteroidales</taxon>
        <taxon>Bacteroidaceae</taxon>
        <taxon>Phocaeicola</taxon>
    </lineage>
</organism>
<name>A0A948X1G3_9BACT</name>
<comment type="catalytic activity">
    <reaction evidence="9">
        <text>S-methyl-5'-thioadenosine + phosphate = 5-(methylsulfanyl)-alpha-D-ribose 1-phosphate + adenine</text>
        <dbReference type="Rhea" id="RHEA:11852"/>
        <dbReference type="ChEBI" id="CHEBI:16708"/>
        <dbReference type="ChEBI" id="CHEBI:17509"/>
        <dbReference type="ChEBI" id="CHEBI:43474"/>
        <dbReference type="ChEBI" id="CHEBI:58533"/>
        <dbReference type="EC" id="2.4.2.28"/>
    </reaction>
    <physiologicalReaction direction="left-to-right" evidence="9">
        <dbReference type="Rhea" id="RHEA:11853"/>
    </physiologicalReaction>
</comment>
<dbReference type="GO" id="GO:0005507">
    <property type="term" value="F:copper ion binding"/>
    <property type="evidence" value="ECO:0007669"/>
    <property type="project" value="TreeGrafter"/>
</dbReference>
<evidence type="ECO:0000256" key="4">
    <source>
        <dbReference type="ARBA" id="ARBA00022723"/>
    </source>
</evidence>
<reference evidence="11" key="2">
    <citation type="submission" date="2021-04" db="EMBL/GenBank/DDBJ databases">
        <authorList>
            <person name="Gilroy R."/>
        </authorList>
    </citation>
    <scope>NUCLEOTIDE SEQUENCE</scope>
    <source>
        <strain evidence="11">8470</strain>
    </source>
</reference>
<accession>A0A948X1G3</accession>
<dbReference type="InterPro" id="IPR038371">
    <property type="entry name" value="Cu_polyphenol_OxRdtase_sf"/>
</dbReference>
<comment type="catalytic activity">
    <reaction evidence="1">
        <text>inosine + phosphate = alpha-D-ribose 1-phosphate + hypoxanthine</text>
        <dbReference type="Rhea" id="RHEA:27646"/>
        <dbReference type="ChEBI" id="CHEBI:17368"/>
        <dbReference type="ChEBI" id="CHEBI:17596"/>
        <dbReference type="ChEBI" id="CHEBI:43474"/>
        <dbReference type="ChEBI" id="CHEBI:57720"/>
        <dbReference type="EC" id="2.4.2.1"/>
    </reaction>
    <physiologicalReaction direction="left-to-right" evidence="1">
        <dbReference type="Rhea" id="RHEA:27647"/>
    </physiologicalReaction>
</comment>
<keyword evidence="3" id="KW-0808">Transferase</keyword>
<dbReference type="NCBIfam" id="TIGR00726">
    <property type="entry name" value="peptidoglycan editing factor PgeF"/>
    <property type="match status" value="1"/>
</dbReference>
<evidence type="ECO:0000256" key="7">
    <source>
        <dbReference type="ARBA" id="ARBA00047989"/>
    </source>
</evidence>
<keyword evidence="6" id="KW-0862">Zinc</keyword>
<evidence type="ECO:0000256" key="10">
    <source>
        <dbReference type="RuleBase" id="RU361274"/>
    </source>
</evidence>
<keyword evidence="4" id="KW-0479">Metal-binding</keyword>
<evidence type="ECO:0000256" key="8">
    <source>
        <dbReference type="ARBA" id="ARBA00048968"/>
    </source>
</evidence>
<comment type="similarity">
    <text evidence="2 10">Belongs to the purine nucleoside phosphorylase YfiH/LACC1 family.</text>
</comment>
<evidence type="ECO:0000313" key="11">
    <source>
        <dbReference type="EMBL" id="MBU3855029.1"/>
    </source>
</evidence>
<evidence type="ECO:0000256" key="3">
    <source>
        <dbReference type="ARBA" id="ARBA00022679"/>
    </source>
</evidence>
<evidence type="ECO:0000256" key="6">
    <source>
        <dbReference type="ARBA" id="ARBA00022833"/>
    </source>
</evidence>
<dbReference type="GO" id="GO:0017061">
    <property type="term" value="F:S-methyl-5-thioadenosine phosphorylase activity"/>
    <property type="evidence" value="ECO:0007669"/>
    <property type="project" value="UniProtKB-EC"/>
</dbReference>
<dbReference type="GO" id="GO:0016787">
    <property type="term" value="F:hydrolase activity"/>
    <property type="evidence" value="ECO:0007669"/>
    <property type="project" value="UniProtKB-KW"/>
</dbReference>
<dbReference type="PANTHER" id="PTHR30616">
    <property type="entry name" value="UNCHARACTERIZED PROTEIN YFIH"/>
    <property type="match status" value="1"/>
</dbReference>
<reference evidence="11" key="1">
    <citation type="journal article" date="2021" name="PeerJ">
        <title>Extensive microbial diversity within the chicken gut microbiome revealed by metagenomics and culture.</title>
        <authorList>
            <person name="Gilroy R."/>
            <person name="Ravi A."/>
            <person name="Getino M."/>
            <person name="Pursley I."/>
            <person name="Horton D.L."/>
            <person name="Alikhan N.F."/>
            <person name="Baker D."/>
            <person name="Gharbi K."/>
            <person name="Hall N."/>
            <person name="Watson M."/>
            <person name="Adriaenssens E.M."/>
            <person name="Foster-Nyarko E."/>
            <person name="Jarju S."/>
            <person name="Secka A."/>
            <person name="Antonio M."/>
            <person name="Oren A."/>
            <person name="Chaudhuri R.R."/>
            <person name="La Ragione R."/>
            <person name="Hildebrand F."/>
            <person name="Pallen M.J."/>
        </authorList>
    </citation>
    <scope>NUCLEOTIDE SEQUENCE</scope>
    <source>
        <strain evidence="11">8470</strain>
    </source>
</reference>
<evidence type="ECO:0000256" key="9">
    <source>
        <dbReference type="ARBA" id="ARBA00049893"/>
    </source>
</evidence>
<keyword evidence="5" id="KW-0378">Hydrolase</keyword>
<dbReference type="Gene3D" id="3.60.140.10">
    <property type="entry name" value="CNF1/YfiH-like putative cysteine hydrolases"/>
    <property type="match status" value="1"/>
</dbReference>
<comment type="catalytic activity">
    <reaction evidence="8">
        <text>adenosine + phosphate = alpha-D-ribose 1-phosphate + adenine</text>
        <dbReference type="Rhea" id="RHEA:27642"/>
        <dbReference type="ChEBI" id="CHEBI:16335"/>
        <dbReference type="ChEBI" id="CHEBI:16708"/>
        <dbReference type="ChEBI" id="CHEBI:43474"/>
        <dbReference type="ChEBI" id="CHEBI:57720"/>
        <dbReference type="EC" id="2.4.2.1"/>
    </reaction>
    <physiologicalReaction direction="left-to-right" evidence="8">
        <dbReference type="Rhea" id="RHEA:27643"/>
    </physiologicalReaction>
</comment>
<dbReference type="CDD" id="cd16833">
    <property type="entry name" value="YfiH"/>
    <property type="match status" value="1"/>
</dbReference>
<gene>
    <name evidence="11" type="primary">pgeF</name>
    <name evidence="11" type="ORF">H9928_00455</name>
</gene>
<dbReference type="AlphaFoldDB" id="A0A948X1G3"/>
<evidence type="ECO:0000256" key="1">
    <source>
        <dbReference type="ARBA" id="ARBA00000553"/>
    </source>
</evidence>
<protein>
    <recommendedName>
        <fullName evidence="10">Purine nucleoside phosphorylase</fullName>
    </recommendedName>
</protein>
<dbReference type="Pfam" id="PF02578">
    <property type="entry name" value="Cu-oxidase_4"/>
    <property type="match status" value="1"/>
</dbReference>
<sequence length="268" mass="29514">MEYQFVKDRRMLEYGLNGLHSDIFCFSTTRHGGYSGGNYASFNCNACCGDSETSVAQNRGLLCSLMPVRPKCLVIPHQVHRTEVRCIDESFLLEDESERAVLLEGVDALVSSLPEVCLCISTADCVPILFFDARLKIVAAAHAGWRGTVAGIAAKTLRVMADAYGTRGQDVAACIGPSISPDAFEVGDEVYEAFRSAGFRMDRIAFRRGKWHIDLWEANRMQLLDSGVLPENVELSGICTYNAPADFFSARRLGIRSGRILSGIMLLR</sequence>